<dbReference type="PANTHER" id="PTHR45339:SF1">
    <property type="entry name" value="HYBRID SIGNAL TRANSDUCTION HISTIDINE KINASE J"/>
    <property type="match status" value="1"/>
</dbReference>
<evidence type="ECO:0000313" key="7">
    <source>
        <dbReference type="Proteomes" id="UP001301728"/>
    </source>
</evidence>
<reference evidence="6 7" key="1">
    <citation type="submission" date="2023-12" db="EMBL/GenBank/DDBJ databases">
        <title>Baltic Sea Cyanobacteria.</title>
        <authorList>
            <person name="Delbaje E."/>
            <person name="Fewer D.P."/>
            <person name="Shishido T.K."/>
        </authorList>
    </citation>
    <scope>NUCLEOTIDE SEQUENCE [LARGE SCALE GENOMIC DNA]</scope>
    <source>
        <strain evidence="6 7">CCNP 1315</strain>
    </source>
</reference>
<dbReference type="SUPFAM" id="SSF47384">
    <property type="entry name" value="Homodimeric domain of signal transducing histidine kinase"/>
    <property type="match status" value="1"/>
</dbReference>
<dbReference type="EC" id="2.7.13.3" evidence="2"/>
<dbReference type="Proteomes" id="UP001301728">
    <property type="component" value="Unassembled WGS sequence"/>
</dbReference>
<dbReference type="InterPro" id="IPR029016">
    <property type="entry name" value="GAF-like_dom_sf"/>
</dbReference>
<dbReference type="RefSeq" id="WP_323272422.1">
    <property type="nucleotide sequence ID" value="NZ_JAYGHT010000019.1"/>
</dbReference>
<comment type="catalytic activity">
    <reaction evidence="1">
        <text>ATP + protein L-histidine = ADP + protein N-phospho-L-histidine.</text>
        <dbReference type="EC" id="2.7.13.3"/>
    </reaction>
</comment>
<gene>
    <name evidence="6" type="ORF">VB854_08440</name>
</gene>
<dbReference type="SUPFAM" id="SSF55781">
    <property type="entry name" value="GAF domain-like"/>
    <property type="match status" value="1"/>
</dbReference>
<organism evidence="6 7">
    <name type="scientific">Limnoraphis robusta CCNP1315</name>
    <dbReference type="NCBI Taxonomy" id="3110306"/>
    <lineage>
        <taxon>Bacteria</taxon>
        <taxon>Bacillati</taxon>
        <taxon>Cyanobacteriota</taxon>
        <taxon>Cyanophyceae</taxon>
        <taxon>Oscillatoriophycideae</taxon>
        <taxon>Oscillatoriales</taxon>
        <taxon>Sirenicapillariaceae</taxon>
        <taxon>Limnoraphis</taxon>
    </lineage>
</organism>
<dbReference type="CDD" id="cd00082">
    <property type="entry name" value="HisKA"/>
    <property type="match status" value="1"/>
</dbReference>
<keyword evidence="4" id="KW-0902">Two-component regulatory system</keyword>
<keyword evidence="3" id="KW-0597">Phosphoprotein</keyword>
<dbReference type="SMART" id="SM00388">
    <property type="entry name" value="HisKA"/>
    <property type="match status" value="1"/>
</dbReference>
<evidence type="ECO:0000256" key="1">
    <source>
        <dbReference type="ARBA" id="ARBA00000085"/>
    </source>
</evidence>
<dbReference type="PROSITE" id="PS50046">
    <property type="entry name" value="PHYTOCHROME_2"/>
    <property type="match status" value="1"/>
</dbReference>
<feature type="domain" description="Phytochrome chromophore attachment site" evidence="5">
    <location>
        <begin position="43"/>
        <end position="207"/>
    </location>
</feature>
<dbReference type="EMBL" id="JAYGHT010000019">
    <property type="protein sequence ID" value="MEA5518975.1"/>
    <property type="molecule type" value="Genomic_DNA"/>
</dbReference>
<evidence type="ECO:0000256" key="3">
    <source>
        <dbReference type="ARBA" id="ARBA00022553"/>
    </source>
</evidence>
<dbReference type="Pfam" id="PF00512">
    <property type="entry name" value="HisKA"/>
    <property type="match status" value="1"/>
</dbReference>
<dbReference type="InterPro" id="IPR003018">
    <property type="entry name" value="GAF"/>
</dbReference>
<keyword evidence="7" id="KW-1185">Reference proteome</keyword>
<name>A0ABU5TVP7_9CYAN</name>
<dbReference type="Gene3D" id="3.30.450.40">
    <property type="match status" value="1"/>
</dbReference>
<dbReference type="Pfam" id="PF01590">
    <property type="entry name" value="GAF"/>
    <property type="match status" value="1"/>
</dbReference>
<proteinExistence type="predicted"/>
<evidence type="ECO:0000256" key="4">
    <source>
        <dbReference type="ARBA" id="ARBA00023012"/>
    </source>
</evidence>
<sequence length="386" mass="43794">MAANRALQSEIKERIAIEATMRLMLQREKTTTRIILKMRQTLDLETIFHATTAELREAIACDRVLIYRFNCDWGGGIVSESVAPGWDLLFPQLANTPELTKVTVNQANCVATQFSSSDRLIQDTYLQENEGGIHRLKSGYCWVPDIYQAGFDSCYLEFLERLQARAYTITPIFCGNQLWGLLGVYQNSNPRAWLEEEVRIISQISNQLGVAVQQASLFAQTQRQAEELQQSQEAADAANKAQSEFLANMSHELRTPLNAILGFTQLMQRDFSGNSNHQRYIKEEVLEVFRQYLGVEYCYQPTENEIIDSTPEPSDYKLEATDLAMMSSEWNTQLYNAAAQGSDVLCLQLIDQIPADQSAKIAALTKLVETYQFDKILVLTQSKIRL</sequence>
<protein>
    <recommendedName>
        <fullName evidence="2">histidine kinase</fullName>
        <ecNumber evidence="2">2.7.13.3</ecNumber>
    </recommendedName>
</protein>
<evidence type="ECO:0000313" key="6">
    <source>
        <dbReference type="EMBL" id="MEA5518975.1"/>
    </source>
</evidence>
<evidence type="ECO:0000259" key="5">
    <source>
        <dbReference type="PROSITE" id="PS50046"/>
    </source>
</evidence>
<dbReference type="PANTHER" id="PTHR45339">
    <property type="entry name" value="HYBRID SIGNAL TRANSDUCTION HISTIDINE KINASE J"/>
    <property type="match status" value="1"/>
</dbReference>
<dbReference type="InterPro" id="IPR016132">
    <property type="entry name" value="Phyto_chromo_attachment"/>
</dbReference>
<dbReference type="InterPro" id="IPR036097">
    <property type="entry name" value="HisK_dim/P_sf"/>
</dbReference>
<dbReference type="SMART" id="SM00065">
    <property type="entry name" value="GAF"/>
    <property type="match status" value="1"/>
</dbReference>
<dbReference type="InterPro" id="IPR003661">
    <property type="entry name" value="HisK_dim/P_dom"/>
</dbReference>
<evidence type="ECO:0000256" key="2">
    <source>
        <dbReference type="ARBA" id="ARBA00012438"/>
    </source>
</evidence>
<accession>A0ABU5TVP7</accession>
<dbReference type="Gene3D" id="1.10.287.130">
    <property type="match status" value="1"/>
</dbReference>
<comment type="caution">
    <text evidence="6">The sequence shown here is derived from an EMBL/GenBank/DDBJ whole genome shotgun (WGS) entry which is preliminary data.</text>
</comment>